<dbReference type="Proteomes" id="UP000268684">
    <property type="component" value="Chromosome III"/>
</dbReference>
<dbReference type="InterPro" id="IPR044855">
    <property type="entry name" value="CoA-Trfase_III_dom3_sf"/>
</dbReference>
<keyword evidence="1 2" id="KW-0808">Transferase</keyword>
<dbReference type="PANTHER" id="PTHR48207:SF3">
    <property type="entry name" value="SUCCINATE--HYDROXYMETHYLGLUTARATE COA-TRANSFERASE"/>
    <property type="match status" value="1"/>
</dbReference>
<dbReference type="PANTHER" id="PTHR48207">
    <property type="entry name" value="SUCCINATE--HYDROXYMETHYLGLUTARATE COA-TRANSFERASE"/>
    <property type="match status" value="1"/>
</dbReference>
<dbReference type="GO" id="GO:0008410">
    <property type="term" value="F:CoA-transferase activity"/>
    <property type="evidence" value="ECO:0007669"/>
    <property type="project" value="TreeGrafter"/>
</dbReference>
<organism evidence="2 3">
    <name type="scientific">Burkholderia stabilis</name>
    <dbReference type="NCBI Taxonomy" id="95485"/>
    <lineage>
        <taxon>Bacteria</taxon>
        <taxon>Pseudomonadati</taxon>
        <taxon>Pseudomonadota</taxon>
        <taxon>Betaproteobacteria</taxon>
        <taxon>Burkholderiales</taxon>
        <taxon>Burkholderiaceae</taxon>
        <taxon>Burkholderia</taxon>
        <taxon>Burkholderia cepacia complex</taxon>
    </lineage>
</organism>
<dbReference type="InterPro" id="IPR023606">
    <property type="entry name" value="CoA-Trfase_III_dom_1_sf"/>
</dbReference>
<evidence type="ECO:0000313" key="3">
    <source>
        <dbReference type="Proteomes" id="UP000268684"/>
    </source>
</evidence>
<reference evidence="2 3" key="1">
    <citation type="submission" date="2017-11" db="EMBL/GenBank/DDBJ databases">
        <authorList>
            <person name="Seth-Smith MB H."/>
        </authorList>
    </citation>
    <scope>NUCLEOTIDE SEQUENCE [LARGE SCALE GENOMIC DNA]</scope>
    <source>
        <strain evidence="2">E</strain>
    </source>
</reference>
<dbReference type="AlphaFoldDB" id="A0AAJ5T8B0"/>
<name>A0AAJ5T8B0_9BURK</name>
<dbReference type="SUPFAM" id="SSF89796">
    <property type="entry name" value="CoA-transferase family III (CaiB/BaiF)"/>
    <property type="match status" value="1"/>
</dbReference>
<keyword evidence="3" id="KW-1185">Reference proteome</keyword>
<dbReference type="Gene3D" id="3.30.1540.10">
    <property type="entry name" value="formyl-coa transferase, domain 3"/>
    <property type="match status" value="1"/>
</dbReference>
<dbReference type="Pfam" id="PF02515">
    <property type="entry name" value="CoA_transf_3"/>
    <property type="match status" value="1"/>
</dbReference>
<accession>A0AAJ5T8B0</accession>
<dbReference type="InterPro" id="IPR050483">
    <property type="entry name" value="CoA-transferase_III_domain"/>
</dbReference>
<sequence length="351" mass="38432">MRIMALKILSEQYWGKESIALEIRTPAGRAVLERLISKAQVLVHNFRPDFAEAHALNYDAVRRINPTLVYYMVSAFGEQSDYRLRPSVDSVVQGMTGAFYASGEAGDPPVRIGLPIIDVASGMCGALGVLAAVMHRQQTGLGQRVELSLVDTMFNFMASKVGEYAIEQREPIRSVNLPIAVPSRHFRGTDGAWFSVSVVNEAAFKRFCGVIERPEWLTDPRYQRNAARIANRPALLAELESIFITRPAATWLAAFATADVPCGPVNTVSQAMADPVLAARFVEHPALPGLPLIPFPAQLAAGMRRPDAMAPPPKLGEHSRNILGELGYSPAEVDQFVKDGVVAPELNHRHQ</sequence>
<protein>
    <submittedName>
        <fullName evidence="2">Coenzyme A transferase</fullName>
    </submittedName>
</protein>
<dbReference type="Gene3D" id="3.40.50.10540">
    <property type="entry name" value="Crotonobetainyl-coa:carnitine coa-transferase, domain 1"/>
    <property type="match status" value="1"/>
</dbReference>
<dbReference type="EMBL" id="LR025744">
    <property type="protein sequence ID" value="VBB16429.1"/>
    <property type="molecule type" value="Genomic_DNA"/>
</dbReference>
<proteinExistence type="predicted"/>
<evidence type="ECO:0000313" key="2">
    <source>
        <dbReference type="EMBL" id="VBB16429.1"/>
    </source>
</evidence>
<evidence type="ECO:0000256" key="1">
    <source>
        <dbReference type="ARBA" id="ARBA00022679"/>
    </source>
</evidence>
<dbReference type="InterPro" id="IPR003673">
    <property type="entry name" value="CoA-Trfase_fam_III"/>
</dbReference>
<gene>
    <name evidence="2" type="ORF">BSTAB16_6633</name>
</gene>